<evidence type="ECO:0000313" key="6">
    <source>
        <dbReference type="Proteomes" id="UP000199459"/>
    </source>
</evidence>
<dbReference type="EMBL" id="FOCP01000005">
    <property type="protein sequence ID" value="SEM96879.1"/>
    <property type="molecule type" value="Genomic_DNA"/>
</dbReference>
<evidence type="ECO:0000259" key="4">
    <source>
        <dbReference type="Pfam" id="PF02729"/>
    </source>
</evidence>
<dbReference type="AlphaFoldDB" id="A0A1H8CPP8"/>
<dbReference type="GO" id="GO:0016743">
    <property type="term" value="F:carboxyl- or carbamoyltransferase activity"/>
    <property type="evidence" value="ECO:0007669"/>
    <property type="project" value="InterPro"/>
</dbReference>
<evidence type="ECO:0000256" key="2">
    <source>
        <dbReference type="RuleBase" id="RU003634"/>
    </source>
</evidence>
<evidence type="ECO:0000256" key="1">
    <source>
        <dbReference type="ARBA" id="ARBA00022679"/>
    </source>
</evidence>
<dbReference type="PANTHER" id="PTHR45753:SF6">
    <property type="entry name" value="ASPARTATE CARBAMOYLTRANSFERASE"/>
    <property type="match status" value="1"/>
</dbReference>
<dbReference type="OrthoDB" id="9774690at2"/>
<dbReference type="Gene3D" id="3.40.50.1370">
    <property type="entry name" value="Aspartate/ornithine carbamoyltransferase"/>
    <property type="match status" value="2"/>
</dbReference>
<evidence type="ECO:0000259" key="3">
    <source>
        <dbReference type="Pfam" id="PF00185"/>
    </source>
</evidence>
<organism evidence="5 6">
    <name type="scientific">Nitrosomonas marina</name>
    <dbReference type="NCBI Taxonomy" id="917"/>
    <lineage>
        <taxon>Bacteria</taxon>
        <taxon>Pseudomonadati</taxon>
        <taxon>Pseudomonadota</taxon>
        <taxon>Betaproteobacteria</taxon>
        <taxon>Nitrosomonadales</taxon>
        <taxon>Nitrosomonadaceae</taxon>
        <taxon>Nitrosomonas</taxon>
    </lineage>
</organism>
<dbReference type="GO" id="GO:0005829">
    <property type="term" value="C:cytosol"/>
    <property type="evidence" value="ECO:0007669"/>
    <property type="project" value="TreeGrafter"/>
</dbReference>
<comment type="similarity">
    <text evidence="2">Belongs to the aspartate/ornithine carbamoyltransferase superfamily.</text>
</comment>
<dbReference type="UniPathway" id="UPA00070">
    <property type="reaction ID" value="UER00116"/>
</dbReference>
<dbReference type="InterPro" id="IPR006131">
    <property type="entry name" value="Asp_carbamoyltransf_Asp/Orn-bd"/>
</dbReference>
<dbReference type="PRINTS" id="PR00101">
    <property type="entry name" value="ATCASE"/>
</dbReference>
<dbReference type="InterPro" id="IPR006132">
    <property type="entry name" value="Asp/Orn_carbamoyltranf_P-bd"/>
</dbReference>
<dbReference type="GO" id="GO:0044205">
    <property type="term" value="P:'de novo' UMP biosynthetic process"/>
    <property type="evidence" value="ECO:0007669"/>
    <property type="project" value="UniProtKB-UniPathway"/>
</dbReference>
<dbReference type="PROSITE" id="PS00097">
    <property type="entry name" value="CARBAMOYLTRANSFERASE"/>
    <property type="match status" value="1"/>
</dbReference>
<accession>A0A1H8CPP8</accession>
<dbReference type="Proteomes" id="UP000199459">
    <property type="component" value="Unassembled WGS sequence"/>
</dbReference>
<name>A0A1H8CPP8_9PROT</name>
<feature type="domain" description="Aspartate/ornithine carbamoyltransferase carbamoyl-P binding" evidence="4">
    <location>
        <begin position="49"/>
        <end position="187"/>
    </location>
</feature>
<evidence type="ECO:0000313" key="5">
    <source>
        <dbReference type="EMBL" id="SEM96879.1"/>
    </source>
</evidence>
<proteinExistence type="inferred from homology"/>
<keyword evidence="1 2" id="KW-0808">Transferase</keyword>
<feature type="domain" description="Aspartate/ornithine carbamoyltransferase Asp/Orn-binding" evidence="3">
    <location>
        <begin position="203"/>
        <end position="348"/>
    </location>
</feature>
<dbReference type="PRINTS" id="PR00100">
    <property type="entry name" value="AOTCASE"/>
</dbReference>
<dbReference type="SUPFAM" id="SSF53671">
    <property type="entry name" value="Aspartate/ornithine carbamoyltransferase"/>
    <property type="match status" value="1"/>
</dbReference>
<sequence>MVIKTAAKVEHIVQSELKTNLIGLCPEPEGLIKFQPKICLQKLKGLTYRSILSADLFDTEMLRELAKVAAYLQLKKISADEVLNDKIMATAFFEASTRTRLSFESAMLRLGGKTLSVAEAALTGEAKGEKLLDIGQMFNSYADIVVIRHTQQKAIQELSEYLRIPIINGGNGSDEHPTQALADWYALLKWKPDLMLGAASEEQLHLGIVGTPGSMRTVKSFLILALLFRHNISQITIVSEMADPLGVEVQSFCDSSPIPIDIQNDLQEVVGELDVIYMNSIAFLGDGYRTLGSRFKLDKDSRLKKDAVVLHPLARKDELDVSLDHTRHNLYFNQADGAVFIRQALLLIIFGRLEQVLPDHLIE</sequence>
<dbReference type="Pfam" id="PF02729">
    <property type="entry name" value="OTCace_N"/>
    <property type="match status" value="1"/>
</dbReference>
<dbReference type="RefSeq" id="WP_090628869.1">
    <property type="nucleotide sequence ID" value="NZ_FOCP01000005.1"/>
</dbReference>
<dbReference type="GO" id="GO:0016597">
    <property type="term" value="F:amino acid binding"/>
    <property type="evidence" value="ECO:0007669"/>
    <property type="project" value="InterPro"/>
</dbReference>
<reference evidence="5 6" key="1">
    <citation type="submission" date="2016-10" db="EMBL/GenBank/DDBJ databases">
        <authorList>
            <person name="de Groot N.N."/>
        </authorList>
    </citation>
    <scope>NUCLEOTIDE SEQUENCE [LARGE SCALE GENOMIC DNA]</scope>
    <source>
        <strain evidence="5 6">Nm22</strain>
    </source>
</reference>
<dbReference type="PANTHER" id="PTHR45753">
    <property type="entry name" value="ORNITHINE CARBAMOYLTRANSFERASE, MITOCHONDRIAL"/>
    <property type="match status" value="1"/>
</dbReference>
<dbReference type="InterPro" id="IPR006130">
    <property type="entry name" value="Asp/Orn_carbamoylTrfase"/>
</dbReference>
<gene>
    <name evidence="5" type="ORF">SAMN05216325_10573</name>
</gene>
<dbReference type="InterPro" id="IPR036901">
    <property type="entry name" value="Asp/Orn_carbamoylTrfase_sf"/>
</dbReference>
<dbReference type="GO" id="GO:0006520">
    <property type="term" value="P:amino acid metabolic process"/>
    <property type="evidence" value="ECO:0007669"/>
    <property type="project" value="InterPro"/>
</dbReference>
<dbReference type="STRING" id="917.SAMN05216326_11012"/>
<protein>
    <submittedName>
        <fullName evidence="5">Aspartate carbamoyltransferase</fullName>
    </submittedName>
</protein>
<dbReference type="Pfam" id="PF00185">
    <property type="entry name" value="OTCace"/>
    <property type="match status" value="1"/>
</dbReference>